<keyword evidence="1" id="KW-0472">Membrane</keyword>
<keyword evidence="1" id="KW-1133">Transmembrane helix</keyword>
<name>A0A378SFG9_9MYCO</name>
<dbReference type="AlphaFoldDB" id="A0A378SFG9"/>
<evidence type="ECO:0000256" key="1">
    <source>
        <dbReference type="SAM" id="Phobius"/>
    </source>
</evidence>
<proteinExistence type="predicted"/>
<dbReference type="RefSeq" id="WP_115326485.1">
    <property type="nucleotide sequence ID" value="NZ_JACKST010000116.1"/>
</dbReference>
<organism evidence="2 3">
    <name type="scientific">Mycolicibacterium gilvum</name>
    <dbReference type="NCBI Taxonomy" id="1804"/>
    <lineage>
        <taxon>Bacteria</taxon>
        <taxon>Bacillati</taxon>
        <taxon>Actinomycetota</taxon>
        <taxon>Actinomycetes</taxon>
        <taxon>Mycobacteriales</taxon>
        <taxon>Mycobacteriaceae</taxon>
        <taxon>Mycolicibacterium</taxon>
    </lineage>
</organism>
<accession>A0A378SFG9</accession>
<gene>
    <name evidence="2" type="ORF">NCTC10742_00653</name>
</gene>
<keyword evidence="1" id="KW-0812">Transmembrane</keyword>
<evidence type="ECO:0000313" key="2">
    <source>
        <dbReference type="EMBL" id="STZ41450.1"/>
    </source>
</evidence>
<reference evidence="2 3" key="1">
    <citation type="submission" date="2018-06" db="EMBL/GenBank/DDBJ databases">
        <authorList>
            <consortium name="Pathogen Informatics"/>
            <person name="Doyle S."/>
        </authorList>
    </citation>
    <scope>NUCLEOTIDE SEQUENCE [LARGE SCALE GENOMIC DNA]</scope>
    <source>
        <strain evidence="2 3">NCTC10742</strain>
    </source>
</reference>
<sequence length="92" mass="10493">MHGDDGWMWHDGWSWGGWALMVIAMVLVLAAILTVVVLAMRFLTRNSTSSPPRYSPFGPAEDVLAERYAQGELDHDEYRRRLSVLRKHRAAP</sequence>
<protein>
    <submittedName>
        <fullName evidence="2">Putative membrane protein (DUF2078)</fullName>
    </submittedName>
</protein>
<evidence type="ECO:0000313" key="3">
    <source>
        <dbReference type="Proteomes" id="UP000254291"/>
    </source>
</evidence>
<dbReference type="EMBL" id="UGQM01000001">
    <property type="protein sequence ID" value="STZ41450.1"/>
    <property type="molecule type" value="Genomic_DNA"/>
</dbReference>
<dbReference type="Proteomes" id="UP000254291">
    <property type="component" value="Unassembled WGS sequence"/>
</dbReference>
<feature type="transmembrane region" description="Helical" evidence="1">
    <location>
        <begin position="15"/>
        <end position="43"/>
    </location>
</feature>